<comment type="caution">
    <text evidence="2">The sequence shown here is derived from an EMBL/GenBank/DDBJ whole genome shotgun (WGS) entry which is preliminary data.</text>
</comment>
<dbReference type="SUPFAM" id="SSF53474">
    <property type="entry name" value="alpha/beta-Hydrolases"/>
    <property type="match status" value="1"/>
</dbReference>
<dbReference type="Gene3D" id="3.40.50.1820">
    <property type="entry name" value="alpha/beta hydrolase"/>
    <property type="match status" value="1"/>
</dbReference>
<dbReference type="GO" id="GO:0016787">
    <property type="term" value="F:hydrolase activity"/>
    <property type="evidence" value="ECO:0007669"/>
    <property type="project" value="UniProtKB-KW"/>
</dbReference>
<proteinExistence type="predicted"/>
<feature type="domain" description="AB hydrolase-1" evidence="1">
    <location>
        <begin position="49"/>
        <end position="161"/>
    </location>
</feature>
<evidence type="ECO:0000259" key="1">
    <source>
        <dbReference type="Pfam" id="PF00561"/>
    </source>
</evidence>
<keyword evidence="3" id="KW-1185">Reference proteome</keyword>
<dbReference type="Proteomes" id="UP001233673">
    <property type="component" value="Unassembled WGS sequence"/>
</dbReference>
<organism evidence="2 3">
    <name type="scientific">Blastococcus carthaginiensis</name>
    <dbReference type="NCBI Taxonomy" id="3050034"/>
    <lineage>
        <taxon>Bacteria</taxon>
        <taxon>Bacillati</taxon>
        <taxon>Actinomycetota</taxon>
        <taxon>Actinomycetes</taxon>
        <taxon>Geodermatophilales</taxon>
        <taxon>Geodermatophilaceae</taxon>
        <taxon>Blastococcus</taxon>
    </lineage>
</organism>
<dbReference type="RefSeq" id="WP_306001755.1">
    <property type="nucleotide sequence ID" value="NZ_JASNFN010000041.1"/>
</dbReference>
<protein>
    <submittedName>
        <fullName evidence="2">Alpha/beta fold hydrolase</fullName>
    </submittedName>
</protein>
<dbReference type="Pfam" id="PF00561">
    <property type="entry name" value="Abhydrolase_1"/>
    <property type="match status" value="1"/>
</dbReference>
<dbReference type="EMBL" id="JASNFN010000041">
    <property type="protein sequence ID" value="MDP5185237.1"/>
    <property type="molecule type" value="Genomic_DNA"/>
</dbReference>
<dbReference type="InterPro" id="IPR000073">
    <property type="entry name" value="AB_hydrolase_1"/>
</dbReference>
<reference evidence="3" key="1">
    <citation type="submission" date="2023-05" db="EMBL/GenBank/DDBJ databases">
        <title>Draft genome of Pseudofrankia sp. BMG5.37.</title>
        <authorList>
            <person name="Gtari M."/>
            <person name="Ghodhbane F."/>
            <person name="Sbissi I."/>
        </authorList>
    </citation>
    <scope>NUCLEOTIDE SEQUENCE [LARGE SCALE GENOMIC DNA]</scope>
    <source>
        <strain evidence="3">BMG 814</strain>
    </source>
</reference>
<evidence type="ECO:0000313" key="2">
    <source>
        <dbReference type="EMBL" id="MDP5185237.1"/>
    </source>
</evidence>
<name>A0ABT9II32_9ACTN</name>
<accession>A0ABT9II32</accession>
<evidence type="ECO:0000313" key="3">
    <source>
        <dbReference type="Proteomes" id="UP001233673"/>
    </source>
</evidence>
<dbReference type="InterPro" id="IPR029058">
    <property type="entry name" value="AB_hydrolase_fold"/>
</dbReference>
<sequence length="258" mass="27869">MSTSSGRPRPARTDDLLALTEPARALVSAGALAVGAPLLRRAPRGEPHPVVVLPGWLASDVSTRTLRGWLRRLGYPVVGWDLGRNHGPRPEVVDGVRDLVRRLADEHGGPVSVVGQSLGGIFARRLAERSPRLVRQVVSLGSPFAAAPARPRRAASGAGMVGEYRRLRAVEDVRPAPALPVPSTSVYSRWDGVVDWRSCLQQEGSTSENVAVHASHLGMGVDPAVLWVVADRLAQPRGAWRPFRRPDRFGLRALFPEG</sequence>
<keyword evidence="2" id="KW-0378">Hydrolase</keyword>
<gene>
    <name evidence="2" type="ORF">QOZ88_21605</name>
</gene>